<dbReference type="EMBL" id="JADKRP010000007">
    <property type="protein sequence ID" value="MBF4632724.1"/>
    <property type="molecule type" value="Genomic_DNA"/>
</dbReference>
<dbReference type="RefSeq" id="WP_194676290.1">
    <property type="nucleotide sequence ID" value="NZ_JADKRP010000007.1"/>
</dbReference>
<dbReference type="AlphaFoldDB" id="A0A8I0S9R7"/>
<protein>
    <submittedName>
        <fullName evidence="1">Uncharacterized protein</fullName>
    </submittedName>
</protein>
<gene>
    <name evidence="1" type="ORF">ITJ42_16005</name>
</gene>
<evidence type="ECO:0000313" key="1">
    <source>
        <dbReference type="EMBL" id="MBF4632724.1"/>
    </source>
</evidence>
<proteinExistence type="predicted"/>
<comment type="caution">
    <text evidence="1">The sequence shown here is derived from an EMBL/GenBank/DDBJ whole genome shotgun (WGS) entry which is preliminary data.</text>
</comment>
<name>A0A8I0S9R7_9MICO</name>
<accession>A0A8I0S9R7</accession>
<sequence length="90" mass="9906">MRRTMMQLSGREHLLADGQDVDQSNERALAAVRGHGALITVMLEGGDELDLLVSTGIPLAFRNVEIPDGREAAPLTSAIELARYDDWFIQ</sequence>
<reference evidence="1 2" key="1">
    <citation type="submission" date="2020-10" db="EMBL/GenBank/DDBJ databases">
        <title>Draft genome sequences of plant-associated actinobacteria.</title>
        <authorList>
            <person name="Tarlachkov S.V."/>
            <person name="Starodumova I.P."/>
            <person name="Dorofeeva L.V."/>
            <person name="Prisyazhnaya N.V."/>
            <person name="Roubtsova T.V."/>
            <person name="Chizhov V.N."/>
            <person name="Nadler S.A."/>
            <person name="Subbotin S.A."/>
            <person name="Evtushenko L.I."/>
        </authorList>
    </citation>
    <scope>NUCLEOTIDE SEQUENCE [LARGE SCALE GENOMIC DNA]</scope>
    <source>
        <strain evidence="1 2">VKM Ac-2886</strain>
    </source>
</reference>
<keyword evidence="2" id="KW-1185">Reference proteome</keyword>
<dbReference type="Proteomes" id="UP000634579">
    <property type="component" value="Unassembled WGS sequence"/>
</dbReference>
<evidence type="ECO:0000313" key="2">
    <source>
        <dbReference type="Proteomes" id="UP000634579"/>
    </source>
</evidence>
<organism evidence="1 2">
    <name type="scientific">Clavibacter phaseoli</name>
    <dbReference type="NCBI Taxonomy" id="1734031"/>
    <lineage>
        <taxon>Bacteria</taxon>
        <taxon>Bacillati</taxon>
        <taxon>Actinomycetota</taxon>
        <taxon>Actinomycetes</taxon>
        <taxon>Micrococcales</taxon>
        <taxon>Microbacteriaceae</taxon>
        <taxon>Clavibacter</taxon>
    </lineage>
</organism>